<dbReference type="Pfam" id="PF00241">
    <property type="entry name" value="Cofilin_ADF"/>
    <property type="match status" value="1"/>
</dbReference>
<comment type="similarity">
    <text evidence="1">Belongs to the actin-binding proteins ADF family. GMF subfamily.</text>
</comment>
<name>R8BI12_PHAM7</name>
<reference evidence="4" key="1">
    <citation type="journal article" date="2013" name="Genome Announc.">
        <title>Draft genome sequence of the ascomycete Phaeoacremonium aleophilum strain UCR-PA7, a causal agent of the esca disease complex in grapevines.</title>
        <authorList>
            <person name="Blanco-Ulate B."/>
            <person name="Rolshausen P."/>
            <person name="Cantu D."/>
        </authorList>
    </citation>
    <scope>NUCLEOTIDE SEQUENCE [LARGE SCALE GENOMIC DNA]</scope>
    <source>
        <strain evidence="4">UCR-PA7</strain>
    </source>
</reference>
<keyword evidence="4" id="KW-1185">Reference proteome</keyword>
<dbReference type="Gene3D" id="3.40.20.10">
    <property type="entry name" value="Severin"/>
    <property type="match status" value="1"/>
</dbReference>
<dbReference type="GO" id="GO:0034316">
    <property type="term" value="P:negative regulation of Arp2/3 complex-mediated actin nucleation"/>
    <property type="evidence" value="ECO:0007669"/>
    <property type="project" value="TreeGrafter"/>
</dbReference>
<evidence type="ECO:0000313" key="4">
    <source>
        <dbReference type="Proteomes" id="UP000014074"/>
    </source>
</evidence>
<dbReference type="eggNOG" id="KOG1736">
    <property type="taxonomic scope" value="Eukaryota"/>
</dbReference>
<dbReference type="PANTHER" id="PTHR11249:SF2">
    <property type="entry name" value="GLIA MATURATION FACTOR"/>
    <property type="match status" value="1"/>
</dbReference>
<dbReference type="EMBL" id="KB933183">
    <property type="protein sequence ID" value="EON98909.1"/>
    <property type="molecule type" value="Genomic_DNA"/>
</dbReference>
<evidence type="ECO:0000256" key="1">
    <source>
        <dbReference type="ARBA" id="ARBA00010055"/>
    </source>
</evidence>
<feature type="domain" description="ADF-H" evidence="2">
    <location>
        <begin position="55"/>
        <end position="178"/>
    </location>
</feature>
<dbReference type="HOGENOM" id="CLU_087056_0_0_1"/>
<dbReference type="KEGG" id="tmn:UCRPA7_5567"/>
<evidence type="ECO:0000259" key="2">
    <source>
        <dbReference type="SMART" id="SM00102"/>
    </source>
</evidence>
<dbReference type="InterPro" id="IPR029006">
    <property type="entry name" value="ADF-H/Gelsolin-like_dom_sf"/>
</dbReference>
<dbReference type="RefSeq" id="XP_007916304.1">
    <property type="nucleotide sequence ID" value="XM_007918113.1"/>
</dbReference>
<dbReference type="CDD" id="cd11283">
    <property type="entry name" value="ADF_GMF-beta_like"/>
    <property type="match status" value="1"/>
</dbReference>
<dbReference type="SUPFAM" id="SSF55753">
    <property type="entry name" value="Actin depolymerizing proteins"/>
    <property type="match status" value="1"/>
</dbReference>
<dbReference type="AlphaFoldDB" id="R8BI12"/>
<dbReference type="GO" id="GO:0071846">
    <property type="term" value="P:actin filament debranching"/>
    <property type="evidence" value="ECO:0007669"/>
    <property type="project" value="InterPro"/>
</dbReference>
<dbReference type="GO" id="GO:0030479">
    <property type="term" value="C:actin cortical patch"/>
    <property type="evidence" value="ECO:0007669"/>
    <property type="project" value="TreeGrafter"/>
</dbReference>
<organism evidence="3 4">
    <name type="scientific">Phaeoacremonium minimum (strain UCR-PA7)</name>
    <name type="common">Esca disease fungus</name>
    <name type="synonym">Togninia minima</name>
    <dbReference type="NCBI Taxonomy" id="1286976"/>
    <lineage>
        <taxon>Eukaryota</taxon>
        <taxon>Fungi</taxon>
        <taxon>Dikarya</taxon>
        <taxon>Ascomycota</taxon>
        <taxon>Pezizomycotina</taxon>
        <taxon>Sordariomycetes</taxon>
        <taxon>Sordariomycetidae</taxon>
        <taxon>Togniniales</taxon>
        <taxon>Togniniaceae</taxon>
        <taxon>Phaeoacremonium</taxon>
    </lineage>
</organism>
<dbReference type="PANTHER" id="PTHR11249">
    <property type="entry name" value="GLIAL FACTOR NATURATION FACTOR"/>
    <property type="match status" value="1"/>
</dbReference>
<dbReference type="GO" id="GO:0071933">
    <property type="term" value="F:Arp2/3 complex binding"/>
    <property type="evidence" value="ECO:0007669"/>
    <property type="project" value="InterPro"/>
</dbReference>
<proteinExistence type="inferred from homology"/>
<dbReference type="SMART" id="SM00102">
    <property type="entry name" value="ADF"/>
    <property type="match status" value="1"/>
</dbReference>
<dbReference type="PIRSF" id="PIRSF001788">
    <property type="entry name" value="GMF-beta"/>
    <property type="match status" value="1"/>
</dbReference>
<dbReference type="GO" id="GO:0003779">
    <property type="term" value="F:actin binding"/>
    <property type="evidence" value="ECO:0007669"/>
    <property type="project" value="InterPro"/>
</dbReference>
<gene>
    <name evidence="3" type="ORF">UCRPA7_5567</name>
</gene>
<dbReference type="InterPro" id="IPR002108">
    <property type="entry name" value="ADF-H"/>
</dbReference>
<dbReference type="InterPro" id="IPR011171">
    <property type="entry name" value="GMF"/>
</dbReference>
<dbReference type="GeneID" id="19326134"/>
<sequence length="180" mass="20049">MSSEARLYTFSQETKDHLRKFRLGTSRSNDPQAVICMYVSLSAALGAKPALPFVPICHLPDGLFTTDTPPHLSDMIDKATKEIKQDEDKTVYKSLDEIADDLPDHSPRFVLLSYPLTLPSGRLSVPYVLLYYLPITCNSELRMLYAGAKELMRNTAEVGKVIDIDSTDDLEEIPQKLGAA</sequence>
<dbReference type="Proteomes" id="UP000014074">
    <property type="component" value="Unassembled WGS sequence"/>
</dbReference>
<accession>R8BI12</accession>
<evidence type="ECO:0000313" key="3">
    <source>
        <dbReference type="EMBL" id="EON98909.1"/>
    </source>
</evidence>
<protein>
    <submittedName>
        <fullName evidence="3">Putative gmf family protein</fullName>
    </submittedName>
</protein>
<dbReference type="OrthoDB" id="3919494at2759"/>